<dbReference type="Proteomes" id="UP001176432">
    <property type="component" value="Unassembled WGS sequence"/>
</dbReference>
<organism evidence="2 3">
    <name type="scientific">Enterobacter asburiae</name>
    <dbReference type="NCBI Taxonomy" id="61645"/>
    <lineage>
        <taxon>Bacteria</taxon>
        <taxon>Pseudomonadati</taxon>
        <taxon>Pseudomonadota</taxon>
        <taxon>Gammaproteobacteria</taxon>
        <taxon>Enterobacterales</taxon>
        <taxon>Enterobacteriaceae</taxon>
        <taxon>Enterobacter</taxon>
        <taxon>Enterobacter cloacae complex</taxon>
    </lineage>
</organism>
<reference evidence="2" key="1">
    <citation type="submission" date="2023-07" db="EMBL/GenBank/DDBJ databases">
        <title>Isolates cultured from stool samples of acute diarrhea patients.</title>
        <authorList>
            <person name="Jiang S."/>
        </authorList>
    </citation>
    <scope>NUCLEOTIDE SEQUENCE</scope>
    <source>
        <strain evidence="2">L4424</strain>
    </source>
</reference>
<proteinExistence type="predicted"/>
<feature type="transmembrane region" description="Helical" evidence="1">
    <location>
        <begin position="6"/>
        <end position="24"/>
    </location>
</feature>
<sequence>MNMPYFFAFLPILISFASLLVSFIHGSNKNKTGIIDNLSKELSSKRVTPYVVQVCVSRIHNSRPIQFSILKKLLNYNDALEIIQLFSYGRKVLDIFKFSEDGNRILVGYSQAYNTFTSRLMSMLVCLLSLLVCYSASVYFMIEIMFSLNQMNSMGSVGVEAGDVIFKSIGLIFFMLMTFGFSWQFVIIFGSGKRIKKIQKLIDGNYSRKNHSRNR</sequence>
<gene>
    <name evidence="2" type="ORF">Q5934_20120</name>
</gene>
<dbReference type="EMBL" id="JAUPXB010000001">
    <property type="protein sequence ID" value="MDO7923754.1"/>
    <property type="molecule type" value="Genomic_DNA"/>
</dbReference>
<evidence type="ECO:0000313" key="2">
    <source>
        <dbReference type="EMBL" id="MDO7923754.1"/>
    </source>
</evidence>
<dbReference type="RefSeq" id="WP_039262792.1">
    <property type="nucleotide sequence ID" value="NZ_CP083834.1"/>
</dbReference>
<evidence type="ECO:0000256" key="1">
    <source>
        <dbReference type="SAM" id="Phobius"/>
    </source>
</evidence>
<keyword evidence="1" id="KW-1133">Transmembrane helix</keyword>
<feature type="transmembrane region" description="Helical" evidence="1">
    <location>
        <begin position="124"/>
        <end position="148"/>
    </location>
</feature>
<name>A0AAW7ZVI8_ENTAS</name>
<accession>A0AAW7ZVI8</accession>
<dbReference type="AlphaFoldDB" id="A0AAW7ZVI8"/>
<evidence type="ECO:0000313" key="3">
    <source>
        <dbReference type="Proteomes" id="UP001176432"/>
    </source>
</evidence>
<keyword evidence="1" id="KW-0472">Membrane</keyword>
<protein>
    <submittedName>
        <fullName evidence="2">Uncharacterized protein</fullName>
    </submittedName>
</protein>
<keyword evidence="1" id="KW-0812">Transmembrane</keyword>
<comment type="caution">
    <text evidence="2">The sequence shown here is derived from an EMBL/GenBank/DDBJ whole genome shotgun (WGS) entry which is preliminary data.</text>
</comment>
<feature type="transmembrane region" description="Helical" evidence="1">
    <location>
        <begin position="168"/>
        <end position="190"/>
    </location>
</feature>